<evidence type="ECO:0000256" key="4">
    <source>
        <dbReference type="ARBA" id="ARBA00022989"/>
    </source>
</evidence>
<evidence type="ECO:0000256" key="6">
    <source>
        <dbReference type="RuleBase" id="RU363053"/>
    </source>
</evidence>
<comment type="similarity">
    <text evidence="2 6">Belongs to the peroxisomal membrane protein PXMP2/4 family.</text>
</comment>
<name>A0AB34JSX4_PRYPA</name>
<evidence type="ECO:0000256" key="5">
    <source>
        <dbReference type="ARBA" id="ARBA00023136"/>
    </source>
</evidence>
<sequence length="183" mass="19887">MRWYSSLLRSWPVSTNAVQGAVLCAVGDIGAQILERRDAPDVEPSTLGVRRCASAAAIGTAFGAFIYPTAYRILDARWPTTSIRTVLMKSVAEVATLGTVGNAFSIGGRVVLEGDGPSAACEQISREMMFVLKNELRLWLPWNVFLFALVPAHLRPGSTMLVEAGWTTYISWVAHRKDAATCV</sequence>
<dbReference type="EMBL" id="JBGBPQ010000004">
    <property type="protein sequence ID" value="KAL1525378.1"/>
    <property type="molecule type" value="Genomic_DNA"/>
</dbReference>
<protein>
    <recommendedName>
        <fullName evidence="9">Mitochondrial fission process protein 1</fullName>
    </recommendedName>
</protein>
<accession>A0AB34JSX4</accession>
<evidence type="ECO:0000313" key="7">
    <source>
        <dbReference type="EMBL" id="KAL1525378.1"/>
    </source>
</evidence>
<evidence type="ECO:0008006" key="9">
    <source>
        <dbReference type="Google" id="ProtNLM"/>
    </source>
</evidence>
<comment type="caution">
    <text evidence="7">The sequence shown here is derived from an EMBL/GenBank/DDBJ whole genome shotgun (WGS) entry which is preliminary data.</text>
</comment>
<comment type="subcellular location">
    <subcellularLocation>
        <location evidence="1">Membrane</location>
        <topology evidence="1">Multi-pass membrane protein</topology>
    </subcellularLocation>
</comment>
<evidence type="ECO:0000256" key="1">
    <source>
        <dbReference type="ARBA" id="ARBA00004141"/>
    </source>
</evidence>
<dbReference type="GO" id="GO:0016020">
    <property type="term" value="C:membrane"/>
    <property type="evidence" value="ECO:0007669"/>
    <property type="project" value="UniProtKB-SubCell"/>
</dbReference>
<evidence type="ECO:0000256" key="3">
    <source>
        <dbReference type="ARBA" id="ARBA00022692"/>
    </source>
</evidence>
<proteinExistence type="inferred from homology"/>
<dbReference type="PANTHER" id="PTHR11266">
    <property type="entry name" value="PEROXISOMAL MEMBRANE PROTEIN 2, PXMP2 MPV17"/>
    <property type="match status" value="1"/>
</dbReference>
<organism evidence="7 8">
    <name type="scientific">Prymnesium parvum</name>
    <name type="common">Toxic golden alga</name>
    <dbReference type="NCBI Taxonomy" id="97485"/>
    <lineage>
        <taxon>Eukaryota</taxon>
        <taxon>Haptista</taxon>
        <taxon>Haptophyta</taxon>
        <taxon>Prymnesiophyceae</taxon>
        <taxon>Prymnesiales</taxon>
        <taxon>Prymnesiaceae</taxon>
        <taxon>Prymnesium</taxon>
    </lineage>
</organism>
<evidence type="ECO:0000313" key="8">
    <source>
        <dbReference type="Proteomes" id="UP001515480"/>
    </source>
</evidence>
<keyword evidence="4" id="KW-1133">Transmembrane helix</keyword>
<dbReference type="Pfam" id="PF04117">
    <property type="entry name" value="Mpv17_PMP22"/>
    <property type="match status" value="1"/>
</dbReference>
<dbReference type="Proteomes" id="UP001515480">
    <property type="component" value="Unassembled WGS sequence"/>
</dbReference>
<reference evidence="7 8" key="1">
    <citation type="journal article" date="2024" name="Science">
        <title>Giant polyketide synthase enzymes in the biosynthesis of giant marine polyether toxins.</title>
        <authorList>
            <person name="Fallon T.R."/>
            <person name="Shende V.V."/>
            <person name="Wierzbicki I.H."/>
            <person name="Pendleton A.L."/>
            <person name="Watervoot N.F."/>
            <person name="Auber R.P."/>
            <person name="Gonzalez D.J."/>
            <person name="Wisecaver J.H."/>
            <person name="Moore B.S."/>
        </authorList>
    </citation>
    <scope>NUCLEOTIDE SEQUENCE [LARGE SCALE GENOMIC DNA]</scope>
    <source>
        <strain evidence="7 8">12B1</strain>
    </source>
</reference>
<keyword evidence="8" id="KW-1185">Reference proteome</keyword>
<keyword evidence="5" id="KW-0472">Membrane</keyword>
<gene>
    <name evidence="7" type="ORF">AB1Y20_020238</name>
</gene>
<keyword evidence="3" id="KW-0812">Transmembrane</keyword>
<evidence type="ECO:0000256" key="2">
    <source>
        <dbReference type="ARBA" id="ARBA00006824"/>
    </source>
</evidence>
<dbReference type="InterPro" id="IPR007248">
    <property type="entry name" value="Mpv17_PMP22"/>
</dbReference>
<dbReference type="AlphaFoldDB" id="A0AB34JSX4"/>
<dbReference type="GO" id="GO:0005737">
    <property type="term" value="C:cytoplasm"/>
    <property type="evidence" value="ECO:0007669"/>
    <property type="project" value="TreeGrafter"/>
</dbReference>